<feature type="domain" description="TauD/TfdA-like" evidence="16">
    <location>
        <begin position="131"/>
        <end position="361"/>
    </location>
</feature>
<evidence type="ECO:0000256" key="4">
    <source>
        <dbReference type="ARBA" id="ARBA00008654"/>
    </source>
</evidence>
<dbReference type="InterPro" id="IPR042098">
    <property type="entry name" value="TauD-like_sf"/>
</dbReference>
<keyword evidence="9" id="KW-0560">Oxidoreductase</keyword>
<evidence type="ECO:0000256" key="2">
    <source>
        <dbReference type="ARBA" id="ARBA00001961"/>
    </source>
</evidence>
<comment type="similarity">
    <text evidence="4">Belongs to the gamma-BBH/TMLD family.</text>
</comment>
<evidence type="ECO:0000259" key="17">
    <source>
        <dbReference type="Pfam" id="PF06155"/>
    </source>
</evidence>
<proteinExistence type="inferred from homology"/>
<evidence type="ECO:0000256" key="11">
    <source>
        <dbReference type="ARBA" id="ARBA00030363"/>
    </source>
</evidence>
<reference evidence="18 19" key="1">
    <citation type="journal article" date="2017" name="BMC Genomics">
        <title>Chromosome level assembly and secondary metabolite potential of the parasitic fungus Cordyceps militaris.</title>
        <authorList>
            <person name="Kramer G.J."/>
            <person name="Nodwell J.R."/>
        </authorList>
    </citation>
    <scope>NUCLEOTIDE SEQUENCE [LARGE SCALE GENOMIC DNA]</scope>
    <source>
        <strain evidence="18 19">ATCC 34164</strain>
    </source>
</reference>
<evidence type="ECO:0000256" key="9">
    <source>
        <dbReference type="ARBA" id="ARBA00023002"/>
    </source>
</evidence>
<evidence type="ECO:0000256" key="8">
    <source>
        <dbReference type="ARBA" id="ARBA00022964"/>
    </source>
</evidence>
<dbReference type="FunFam" id="3.60.130.10:FF:000001">
    <property type="entry name" value="Trimethyllysine dioxygenase, mitochondrial"/>
    <property type="match status" value="1"/>
</dbReference>
<dbReference type="EMBL" id="CP023324">
    <property type="protein sequence ID" value="ATY62799.1"/>
    <property type="molecule type" value="Genomic_DNA"/>
</dbReference>
<organism evidence="18 19">
    <name type="scientific">Cordyceps militaris</name>
    <name type="common">Caterpillar fungus</name>
    <name type="synonym">Clavaria militaris</name>
    <dbReference type="NCBI Taxonomy" id="73501"/>
    <lineage>
        <taxon>Eukaryota</taxon>
        <taxon>Fungi</taxon>
        <taxon>Dikarya</taxon>
        <taxon>Ascomycota</taxon>
        <taxon>Pezizomycotina</taxon>
        <taxon>Sordariomycetes</taxon>
        <taxon>Hypocreomycetidae</taxon>
        <taxon>Hypocreales</taxon>
        <taxon>Cordycipitaceae</taxon>
        <taxon>Cordyceps</taxon>
    </lineage>
</organism>
<evidence type="ECO:0000256" key="10">
    <source>
        <dbReference type="ARBA" id="ARBA00023004"/>
    </source>
</evidence>
<evidence type="ECO:0000256" key="5">
    <source>
        <dbReference type="ARBA" id="ARBA00012267"/>
    </source>
</evidence>
<evidence type="ECO:0000256" key="3">
    <source>
        <dbReference type="ARBA" id="ARBA00005022"/>
    </source>
</evidence>
<evidence type="ECO:0000256" key="12">
    <source>
        <dbReference type="ARBA" id="ARBA00031778"/>
    </source>
</evidence>
<evidence type="ECO:0000256" key="14">
    <source>
        <dbReference type="ARBA" id="ARBA00046008"/>
    </source>
</evidence>
<evidence type="ECO:0000259" key="16">
    <source>
        <dbReference type="Pfam" id="PF02668"/>
    </source>
</evidence>
<dbReference type="PANTHER" id="PTHR10696">
    <property type="entry name" value="GAMMA-BUTYROBETAINE HYDROXYLASE-RELATED"/>
    <property type="match status" value="1"/>
</dbReference>
<dbReference type="GO" id="GO:0005506">
    <property type="term" value="F:iron ion binding"/>
    <property type="evidence" value="ECO:0007669"/>
    <property type="project" value="InterPro"/>
</dbReference>
<comment type="catalytic activity">
    <reaction evidence="15">
        <text>N(6),N(6),N(6)-trimethyl-L-lysine + 2-oxoglutarate + O2 = (3S)-3-hydroxy-N(6),N(6),N(6)-trimethyl-L-lysine + succinate + CO2</text>
        <dbReference type="Rhea" id="RHEA:14181"/>
        <dbReference type="ChEBI" id="CHEBI:15379"/>
        <dbReference type="ChEBI" id="CHEBI:16526"/>
        <dbReference type="ChEBI" id="CHEBI:16810"/>
        <dbReference type="ChEBI" id="CHEBI:30031"/>
        <dbReference type="ChEBI" id="CHEBI:58100"/>
        <dbReference type="ChEBI" id="CHEBI:141499"/>
        <dbReference type="EC" id="1.14.11.8"/>
    </reaction>
</comment>
<evidence type="ECO:0000256" key="1">
    <source>
        <dbReference type="ARBA" id="ARBA00001954"/>
    </source>
</evidence>
<dbReference type="GO" id="GO:0050353">
    <property type="term" value="F:trimethyllysine dioxygenase activity"/>
    <property type="evidence" value="ECO:0007669"/>
    <property type="project" value="UniProtKB-EC"/>
</dbReference>
<name>A0A2H4SI71_CORMI</name>
<dbReference type="GO" id="GO:0005739">
    <property type="term" value="C:mitochondrion"/>
    <property type="evidence" value="ECO:0007669"/>
    <property type="project" value="TreeGrafter"/>
</dbReference>
<evidence type="ECO:0000313" key="18">
    <source>
        <dbReference type="EMBL" id="ATY62799.1"/>
    </source>
</evidence>
<evidence type="ECO:0000256" key="6">
    <source>
        <dbReference type="ARBA" id="ARBA00022723"/>
    </source>
</evidence>
<dbReference type="PANTHER" id="PTHR10696:SF51">
    <property type="entry name" value="TRIMETHYLLYSINE DIOXYGENASE, MITOCHONDRIAL"/>
    <property type="match status" value="1"/>
</dbReference>
<keyword evidence="6" id="KW-0479">Metal-binding</keyword>
<evidence type="ECO:0000313" key="19">
    <source>
        <dbReference type="Proteomes" id="UP000323067"/>
    </source>
</evidence>
<comment type="cofactor">
    <cofactor evidence="1">
        <name>Fe(2+)</name>
        <dbReference type="ChEBI" id="CHEBI:29033"/>
    </cofactor>
</comment>
<accession>A0A2H4SI71</accession>
<sequence length="495" mass="55669">MFSPGAALGRSWLSAANSGVRPSARLYSTVLESNARGLLLRSAESGRQANTLLDNCRCNLCVNQDTMQRNYDTFGIPAEIEPSEISPKSDGVEITWNDSHKSYYPWSWFYETLTARTNDRALAQSEKKLWGASIENTPPEVPFESVVGAKDSNGLAELTDKIRAYGLCFVTNTPATPEASEKLLETIGPIRNTHYGGFYDFVPDLALADTAYTNLALAAHTDTTYFTEPAGLQAFHLLSHTPPPNQRPEEALGGQSLLVDGFHAASVLKQESPEDYETLRRVKVPWHASGNQGVAIAPDRAYPVIEEDSTLRRIRWNNDDRGVIPLDVDVNQWYRAARKWNEILTRKDSEYWFQLTPGRMLSMFAVEFVLGYAANRVVFDNWRVLHGRSAFEGLRRICGGYINRDDFISRWKTSNFERDECWLVSDRRLSAIVLLWLHPKPNIANLVSLSEQHSLRVEVGKAWCHQADLSKVELIAKLEKPSRADCTSRRELAGA</sequence>
<keyword evidence="10" id="KW-0408">Iron</keyword>
<dbReference type="VEuPathDB" id="FungiDB:CCM_07727"/>
<evidence type="ECO:0000256" key="13">
    <source>
        <dbReference type="ARBA" id="ARBA00032283"/>
    </source>
</evidence>
<dbReference type="OrthoDB" id="408743at2759"/>
<gene>
    <name evidence="18" type="ORF">A9K55_007289</name>
</gene>
<dbReference type="Proteomes" id="UP000323067">
    <property type="component" value="Chromosome vii"/>
</dbReference>
<dbReference type="CDD" id="cd00250">
    <property type="entry name" value="CAS_like"/>
    <property type="match status" value="1"/>
</dbReference>
<comment type="function">
    <text evidence="14">Converts trimethyllysine (TML) into hydroxytrimethyllysine (HTML).</text>
</comment>
<evidence type="ECO:0000256" key="15">
    <source>
        <dbReference type="ARBA" id="ARBA00049334"/>
    </source>
</evidence>
<dbReference type="InterPro" id="IPR050411">
    <property type="entry name" value="AlphaKG_dependent_hydroxylases"/>
</dbReference>
<comment type="cofactor">
    <cofactor evidence="2">
        <name>L-ascorbate</name>
        <dbReference type="ChEBI" id="CHEBI:38290"/>
    </cofactor>
</comment>
<dbReference type="VEuPathDB" id="FungiDB:A9K55_007289"/>
<keyword evidence="8 18" id="KW-0223">Dioxygenase</keyword>
<dbReference type="AlphaFoldDB" id="A0A2H4SI71"/>
<dbReference type="InterPro" id="IPR003819">
    <property type="entry name" value="TauD/TfdA-like"/>
</dbReference>
<dbReference type="UniPathway" id="UPA00118"/>
<dbReference type="Gene3D" id="3.30.2020.30">
    <property type="match status" value="1"/>
</dbReference>
<keyword evidence="7" id="KW-0124">Carnitine biosynthesis</keyword>
<dbReference type="Pfam" id="PF06155">
    <property type="entry name" value="GBBH-like_N"/>
    <property type="match status" value="1"/>
</dbReference>
<evidence type="ECO:0000256" key="7">
    <source>
        <dbReference type="ARBA" id="ARBA00022873"/>
    </source>
</evidence>
<comment type="pathway">
    <text evidence="3">Amine and polyamine biosynthesis; carnitine biosynthesis.</text>
</comment>
<dbReference type="InterPro" id="IPR038492">
    <property type="entry name" value="GBBH-like_N_sf"/>
</dbReference>
<feature type="domain" description="Gamma-butyrobetaine hydroxylase-like N-terminal" evidence="17">
    <location>
        <begin position="48"/>
        <end position="110"/>
    </location>
</feature>
<dbReference type="GO" id="GO:0045329">
    <property type="term" value="P:carnitine biosynthetic process"/>
    <property type="evidence" value="ECO:0007669"/>
    <property type="project" value="UniProtKB-UniPathway"/>
</dbReference>
<dbReference type="SUPFAM" id="SSF51197">
    <property type="entry name" value="Clavaminate synthase-like"/>
    <property type="match status" value="1"/>
</dbReference>
<dbReference type="EC" id="1.14.11.8" evidence="5"/>
<protein>
    <recommendedName>
        <fullName evidence="5">trimethyllysine dioxygenase</fullName>
        <ecNumber evidence="5">1.14.11.8</ecNumber>
    </recommendedName>
    <alternativeName>
        <fullName evidence="12">Epsilon-trimethyllysine 2-oxoglutarate dioxygenase</fullName>
    </alternativeName>
    <alternativeName>
        <fullName evidence="11">TML hydroxylase</fullName>
    </alternativeName>
    <alternativeName>
        <fullName evidence="13">TML-alpha-ketoglutarate dioxygenase</fullName>
    </alternativeName>
</protein>
<dbReference type="InterPro" id="IPR010376">
    <property type="entry name" value="GBBH-like_N"/>
</dbReference>
<dbReference type="Pfam" id="PF02668">
    <property type="entry name" value="TauD"/>
    <property type="match status" value="1"/>
</dbReference>
<dbReference type="Gene3D" id="3.60.130.10">
    <property type="entry name" value="Clavaminate synthase-like"/>
    <property type="match status" value="1"/>
</dbReference>
<dbReference type="NCBIfam" id="TIGR02410">
    <property type="entry name" value="carnitine_TMLD"/>
    <property type="match status" value="1"/>
</dbReference>
<dbReference type="InterPro" id="IPR012776">
    <property type="entry name" value="Trimethyllysine_dOase"/>
</dbReference>